<dbReference type="AlphaFoldDB" id="A0A543AS16"/>
<protein>
    <submittedName>
        <fullName evidence="1">Protein involved in plasmid replication-relaxation</fullName>
    </submittedName>
</protein>
<comment type="caution">
    <text evidence="1">The sequence shown here is derived from an EMBL/GenBank/DDBJ whole genome shotgun (WGS) entry which is preliminary data.</text>
</comment>
<reference evidence="1 2" key="1">
    <citation type="submission" date="2019-06" db="EMBL/GenBank/DDBJ databases">
        <title>Sequencing the genomes of 1000 actinobacteria strains.</title>
        <authorList>
            <person name="Klenk H.-P."/>
        </authorList>
    </citation>
    <scope>NUCLEOTIDE SEQUENCE [LARGE SCALE GENOMIC DNA]</scope>
    <source>
        <strain evidence="1 2">DSM 45928</strain>
    </source>
</reference>
<dbReference type="Pfam" id="PF13814">
    <property type="entry name" value="Replic_Relax"/>
    <property type="match status" value="1"/>
</dbReference>
<sequence>MAGRKPLNTSSPQEMTAVLQRLTPRDLTLIDTLGRHRVLTIHQIGLLLFNSEQAARARVKVLVDIGVITRFRQAIRPGSQAYRYTLGHLGAYIHAAATHQPTPTRAATTRRITELAASQQLNHQLGINDFYARLTHACRVHGGVEVVQWLTEREATALAGGTIRPDAAGALRTTTGNEIAFWYEHDRGTETLSHLIQKIRAYDRLPHHHRQRTLLIEMTSPGREVNLHKALEHSQTACTVVTAATPTDPLDAVWRITRTANTSRSPLIGSLSLPTAGHRSDAS</sequence>
<keyword evidence="2" id="KW-1185">Reference proteome</keyword>
<accession>A0A543AS16</accession>
<dbReference type="InterPro" id="IPR036390">
    <property type="entry name" value="WH_DNA-bd_sf"/>
</dbReference>
<dbReference type="SUPFAM" id="SSF46785">
    <property type="entry name" value="Winged helix' DNA-binding domain"/>
    <property type="match status" value="1"/>
</dbReference>
<evidence type="ECO:0000313" key="2">
    <source>
        <dbReference type="Proteomes" id="UP000317043"/>
    </source>
</evidence>
<dbReference type="Proteomes" id="UP000317043">
    <property type="component" value="Unassembled WGS sequence"/>
</dbReference>
<gene>
    <name evidence="1" type="ORF">FB566_0868</name>
</gene>
<proteinExistence type="predicted"/>
<dbReference type="OrthoDB" id="2562278at2"/>
<dbReference type="InParanoid" id="A0A543AS16"/>
<evidence type="ECO:0000313" key="1">
    <source>
        <dbReference type="EMBL" id="TQL75368.1"/>
    </source>
</evidence>
<organism evidence="1 2">
    <name type="scientific">Stackebrandtia endophytica</name>
    <dbReference type="NCBI Taxonomy" id="1496996"/>
    <lineage>
        <taxon>Bacteria</taxon>
        <taxon>Bacillati</taxon>
        <taxon>Actinomycetota</taxon>
        <taxon>Actinomycetes</taxon>
        <taxon>Glycomycetales</taxon>
        <taxon>Glycomycetaceae</taxon>
        <taxon>Stackebrandtia</taxon>
    </lineage>
</organism>
<dbReference type="InterPro" id="IPR025855">
    <property type="entry name" value="Replic_Relax"/>
</dbReference>
<name>A0A543AS16_9ACTN</name>
<dbReference type="EMBL" id="VFOW01000001">
    <property type="protein sequence ID" value="TQL75368.1"/>
    <property type="molecule type" value="Genomic_DNA"/>
</dbReference>